<protein>
    <submittedName>
        <fullName evidence="2">Glycosyltransferase</fullName>
    </submittedName>
</protein>
<sequence>MKIVFEHKGILPVKKYGGIERILFWHMKELAKRGHEVILFGHPESDVERFGITLLPGVKQAQDLDDLIPDDADIVHLTYNYIPKTKVPTIVNMQCNGKIGEKFPRNSVFVSKKHAENHGAEVFIHNALDFSEYPYNSKSSKSLESFLFLAKGSWSVKNLKHCIKACKKAKKNLHIAGGRSLLPSKYIHSHGMVGGEEKLAVMKKCDAFLFPVRWHEPFGIAIIEAMAMGMPVLGSPYGSLPEIIQPIAGKICHNYEQLLSEISKKDSSYEPDKIREYVEEHFSIEKLTDEYLKLYEKVISGNCLHKEEPTWQLPQDSEDLLEY</sequence>
<dbReference type="InterPro" id="IPR001296">
    <property type="entry name" value="Glyco_trans_1"/>
</dbReference>
<dbReference type="STRING" id="862908.BMS_0389"/>
<reference evidence="3" key="1">
    <citation type="journal article" date="2013" name="ISME J.">
        <title>A small predatory core genome in the divergent marine Bacteriovorax marinus SJ and the terrestrial Bdellovibrio bacteriovorus.</title>
        <authorList>
            <person name="Crossman L.C."/>
            <person name="Chen H."/>
            <person name="Cerdeno-Tarraga A.M."/>
            <person name="Brooks K."/>
            <person name="Quail M.A."/>
            <person name="Pineiro S.A."/>
            <person name="Hobley L."/>
            <person name="Sockett R.E."/>
            <person name="Bentley S.D."/>
            <person name="Parkhill J."/>
            <person name="Williams H.N."/>
            <person name="Stine O.C."/>
        </authorList>
    </citation>
    <scope>NUCLEOTIDE SEQUENCE [LARGE SCALE GENOMIC DNA]</scope>
    <source>
        <strain evidence="3">ATCC BAA-682 / DSM 15412 / SJ</strain>
    </source>
</reference>
<dbReference type="OrthoDB" id="9801573at2"/>
<dbReference type="HOGENOM" id="CLU_042257_1_0_7"/>
<accession>E1X3W7</accession>
<dbReference type="PANTHER" id="PTHR12526">
    <property type="entry name" value="GLYCOSYLTRANSFERASE"/>
    <property type="match status" value="1"/>
</dbReference>
<name>E1X3W7_HALMS</name>
<evidence type="ECO:0000313" key="2">
    <source>
        <dbReference type="EMBL" id="CBW25307.1"/>
    </source>
</evidence>
<dbReference type="RefSeq" id="WP_014243095.1">
    <property type="nucleotide sequence ID" value="NC_016620.1"/>
</dbReference>
<dbReference type="EMBL" id="FQ312005">
    <property type="protein sequence ID" value="CBW25307.1"/>
    <property type="molecule type" value="Genomic_DNA"/>
</dbReference>
<dbReference type="GO" id="GO:0016757">
    <property type="term" value="F:glycosyltransferase activity"/>
    <property type="evidence" value="ECO:0007669"/>
    <property type="project" value="InterPro"/>
</dbReference>
<organism evidence="2 3">
    <name type="scientific">Halobacteriovorax marinus (strain ATCC BAA-682 / DSM 15412 / SJ)</name>
    <name type="common">Bacteriovorax marinus</name>
    <dbReference type="NCBI Taxonomy" id="862908"/>
    <lineage>
        <taxon>Bacteria</taxon>
        <taxon>Pseudomonadati</taxon>
        <taxon>Bdellovibrionota</taxon>
        <taxon>Bacteriovoracia</taxon>
        <taxon>Bacteriovoracales</taxon>
        <taxon>Halobacteriovoraceae</taxon>
        <taxon>Halobacteriovorax</taxon>
    </lineage>
</organism>
<feature type="domain" description="Glycosyl transferase family 1" evidence="1">
    <location>
        <begin position="156"/>
        <end position="253"/>
    </location>
</feature>
<dbReference type="PANTHER" id="PTHR12526:SF595">
    <property type="entry name" value="BLL5217 PROTEIN"/>
    <property type="match status" value="1"/>
</dbReference>
<dbReference type="PATRIC" id="fig|862908.3.peg.371"/>
<dbReference type="eggNOG" id="COG0451">
    <property type="taxonomic scope" value="Bacteria"/>
</dbReference>
<dbReference type="Gene3D" id="3.40.50.2000">
    <property type="entry name" value="Glycogen Phosphorylase B"/>
    <property type="match status" value="2"/>
</dbReference>
<gene>
    <name evidence="2" type="ordered locus">BMS_0389</name>
</gene>
<dbReference type="KEGG" id="bmx:BMS_0389"/>
<dbReference type="Proteomes" id="UP000008963">
    <property type="component" value="Chromosome"/>
</dbReference>
<dbReference type="SUPFAM" id="SSF53756">
    <property type="entry name" value="UDP-Glycosyltransferase/glycogen phosphorylase"/>
    <property type="match status" value="1"/>
</dbReference>
<dbReference type="eggNOG" id="COG0438">
    <property type="taxonomic scope" value="Bacteria"/>
</dbReference>
<evidence type="ECO:0000259" key="1">
    <source>
        <dbReference type="Pfam" id="PF00534"/>
    </source>
</evidence>
<keyword evidence="3" id="KW-1185">Reference proteome</keyword>
<dbReference type="Pfam" id="PF00534">
    <property type="entry name" value="Glycos_transf_1"/>
    <property type="match status" value="1"/>
</dbReference>
<dbReference type="AlphaFoldDB" id="E1X3W7"/>
<evidence type="ECO:0000313" key="3">
    <source>
        <dbReference type="Proteomes" id="UP000008963"/>
    </source>
</evidence>
<dbReference type="CAZy" id="GT4">
    <property type="family name" value="Glycosyltransferase Family 4"/>
</dbReference>
<proteinExistence type="predicted"/>